<evidence type="ECO:0000256" key="5">
    <source>
        <dbReference type="PROSITE-ProRule" id="PRU00409"/>
    </source>
</evidence>
<dbReference type="InterPro" id="IPR016102">
    <property type="entry name" value="Succinyl-CoA_synth-like"/>
</dbReference>
<dbReference type="EMBL" id="FNIN01000001">
    <property type="protein sequence ID" value="SDN27021.1"/>
    <property type="molecule type" value="Genomic_DNA"/>
</dbReference>
<keyword evidence="10" id="KW-1185">Reference proteome</keyword>
<proteinExistence type="inferred from homology"/>
<evidence type="ECO:0000256" key="3">
    <source>
        <dbReference type="ARBA" id="ARBA00022741"/>
    </source>
</evidence>
<dbReference type="EC" id="6.2.1.5" evidence="7"/>
<dbReference type="AlphaFoldDB" id="A0A1H0A1H4"/>
<dbReference type="FunFam" id="3.40.50.720:FF:000277">
    <property type="entry name" value="Succinate--CoA ligase [ADP-forming] subunit alpha"/>
    <property type="match status" value="1"/>
</dbReference>
<dbReference type="PROSITE" id="PS50975">
    <property type="entry name" value="ATP_GRASP"/>
    <property type="match status" value="1"/>
</dbReference>
<sequence>MKLNEHKSKLLLSQYNIPIPNGCLVYPKDINDFQTNFDFPWVIKAQVLTGGRGKAGGIKIVSNKNEFLTESKKILNMKIKGENVPFLRIEQTISIQKEFYISFSICRNKKAVVFTTGKEGGINIEESGKENLLIQKIDLNYGIKDFQIKNSFFHLKQDKNIFNSYYQLIKKIYNLFIQNKALLVEINPMVLTLENNFVALDAKIELDDSYVDICPELNKYYSPEHKTKIENTAREFGLSFHKLNGFVGMIVNGAGLAMATMDILNFSNLPPANFLDLGGGATPERMEKAFSLLFQDKDVKIIFINIFGGILSCDKVAKALASVLTSPPPKKIVIRFSGFKSQEARQIIKKLNFSNIFLASDLEEAVSILAKQTKTSLNLQFSKCFTENKQIKDSTPLSSTFPLNQYSQVLVQGITGKEGTLHTKQMLEYGTKIVAGVTPFKENETVFGVPVFNSVHNACKQFKIDASIIFVPAKFAPDAILEAIDANIPYIVCITEGIPQQEMLKIIPYLKNSNSILIGPNTPGLIIPNQIKIGIMPHNIFRQGNIAVLSRSGTLTYECVYQLNKIGLGQSICIGIGGDPFVGTNFKEIIPFLEKDSTTQALLVLGEIGGNAEEDLSFYLKKINFSKPCFAFIAGQTAPPGKRLGHAGAILEGESTLQDKLKTLKENNFILCSQLNTIAQTIQSYLHT</sequence>
<organism evidence="9 10">
    <name type="scientific">Desulfonauticus submarinus</name>
    <dbReference type="NCBI Taxonomy" id="206665"/>
    <lineage>
        <taxon>Bacteria</taxon>
        <taxon>Pseudomonadati</taxon>
        <taxon>Thermodesulfobacteriota</taxon>
        <taxon>Desulfovibrionia</taxon>
        <taxon>Desulfovibrionales</taxon>
        <taxon>Desulfonauticaceae</taxon>
        <taxon>Desulfonauticus</taxon>
    </lineage>
</organism>
<gene>
    <name evidence="9" type="ORF">SAMN04488516_101238</name>
</gene>
<dbReference type="GO" id="GO:0006099">
    <property type="term" value="P:tricarboxylic acid cycle"/>
    <property type="evidence" value="ECO:0007669"/>
    <property type="project" value="UniProtKB-UniPathway"/>
</dbReference>
<keyword evidence="3 5" id="KW-0547">Nucleotide-binding</keyword>
<dbReference type="OrthoDB" id="9802602at2"/>
<dbReference type="Pfam" id="PF02629">
    <property type="entry name" value="CoA_binding"/>
    <property type="match status" value="1"/>
</dbReference>
<feature type="domain" description="ATP-grasp" evidence="8">
    <location>
        <begin position="9"/>
        <end position="215"/>
    </location>
</feature>
<dbReference type="GO" id="GO:0046872">
    <property type="term" value="F:metal ion binding"/>
    <property type="evidence" value="ECO:0007669"/>
    <property type="project" value="InterPro"/>
</dbReference>
<evidence type="ECO:0000256" key="1">
    <source>
        <dbReference type="ARBA" id="ARBA00022532"/>
    </source>
</evidence>
<dbReference type="PRINTS" id="PR01798">
    <property type="entry name" value="SCOASYNTHASE"/>
</dbReference>
<keyword evidence="1 7" id="KW-0816">Tricarboxylic acid cycle</keyword>
<dbReference type="GO" id="GO:0009361">
    <property type="term" value="C:succinate-CoA ligase complex (ADP-forming)"/>
    <property type="evidence" value="ECO:0007669"/>
    <property type="project" value="TreeGrafter"/>
</dbReference>
<dbReference type="InterPro" id="IPR011761">
    <property type="entry name" value="ATP-grasp"/>
</dbReference>
<dbReference type="InterPro" id="IPR036291">
    <property type="entry name" value="NAD(P)-bd_dom_sf"/>
</dbReference>
<dbReference type="Gene3D" id="3.30.1490.20">
    <property type="entry name" value="ATP-grasp fold, A domain"/>
    <property type="match status" value="1"/>
</dbReference>
<comment type="subunit">
    <text evidence="7">Heterotetramer of two alpha and two beta subunits.</text>
</comment>
<dbReference type="InterPro" id="IPR017440">
    <property type="entry name" value="Cit_synth/succinyl-CoA_lig_AS"/>
</dbReference>
<dbReference type="SUPFAM" id="SSF56059">
    <property type="entry name" value="Glutathione synthetase ATP-binding domain-like"/>
    <property type="match status" value="1"/>
</dbReference>
<keyword evidence="2 6" id="KW-0436">Ligase</keyword>
<comment type="function">
    <text evidence="7">Succinyl-CoA synthetase functions in the citric acid cycle (TCA), coupling the hydrolysis of succinyl-CoA to the synthesis of either ATP or GTP and thus represents the only step of substrate-level phosphorylation in the TCA. The alpha subunit of the enzyme binds the substrates coenzyme A and phosphate, while succinate binding and nucleotide specificity is provided by the beta subunit.</text>
</comment>
<protein>
    <recommendedName>
        <fullName evidence="7">Succinate--CoA ligase [ADP-forming] subunit alpha</fullName>
        <ecNumber evidence="7">6.2.1.5</ecNumber>
    </recommendedName>
</protein>
<evidence type="ECO:0000313" key="10">
    <source>
        <dbReference type="Proteomes" id="UP000199602"/>
    </source>
</evidence>
<dbReference type="RefSeq" id="WP_092062123.1">
    <property type="nucleotide sequence ID" value="NZ_FNIN01000001.1"/>
</dbReference>
<keyword evidence="5" id="KW-0067">ATP-binding</keyword>
<dbReference type="GO" id="GO:0004776">
    <property type="term" value="F:succinate-CoA ligase (GDP-forming) activity"/>
    <property type="evidence" value="ECO:0007669"/>
    <property type="project" value="TreeGrafter"/>
</dbReference>
<dbReference type="Proteomes" id="UP000199602">
    <property type="component" value="Unassembled WGS sequence"/>
</dbReference>
<evidence type="ECO:0000256" key="7">
    <source>
        <dbReference type="RuleBase" id="RU000699"/>
    </source>
</evidence>
<dbReference type="PANTHER" id="PTHR11117">
    <property type="entry name" value="SUCCINYL-COA LIGASE SUBUNIT ALPHA"/>
    <property type="match status" value="1"/>
</dbReference>
<comment type="pathway">
    <text evidence="7">Carbohydrate metabolism; tricarboxylic acid cycle; succinate from succinyl-CoA (ligase route): step 1/1.</text>
</comment>
<dbReference type="PROSITE" id="PS00399">
    <property type="entry name" value="SUCCINYL_COA_LIG_2"/>
    <property type="match status" value="1"/>
</dbReference>
<dbReference type="SUPFAM" id="SSF52210">
    <property type="entry name" value="Succinyl-CoA synthetase domains"/>
    <property type="match status" value="2"/>
</dbReference>
<dbReference type="InterPro" id="IPR013650">
    <property type="entry name" value="ATP-grasp_succ-CoA_synth-type"/>
</dbReference>
<dbReference type="InterPro" id="IPR005811">
    <property type="entry name" value="SUCC_ACL_C"/>
</dbReference>
<evidence type="ECO:0000256" key="2">
    <source>
        <dbReference type="ARBA" id="ARBA00022598"/>
    </source>
</evidence>
<dbReference type="GO" id="GO:0004775">
    <property type="term" value="F:succinate-CoA ligase (ADP-forming) activity"/>
    <property type="evidence" value="ECO:0007669"/>
    <property type="project" value="UniProtKB-EC"/>
</dbReference>
<accession>A0A1H0A1H4</accession>
<dbReference type="InterPro" id="IPR033847">
    <property type="entry name" value="Citrt_syn/SCS-alpha_CS"/>
</dbReference>
<dbReference type="Pfam" id="PF08442">
    <property type="entry name" value="ATP-grasp_2"/>
    <property type="match status" value="1"/>
</dbReference>
<dbReference type="Gene3D" id="3.40.50.720">
    <property type="entry name" value="NAD(P)-binding Rossmann-like Domain"/>
    <property type="match status" value="1"/>
</dbReference>
<dbReference type="GO" id="GO:0005524">
    <property type="term" value="F:ATP binding"/>
    <property type="evidence" value="ECO:0007669"/>
    <property type="project" value="UniProtKB-UniRule"/>
</dbReference>
<reference evidence="9 10" key="1">
    <citation type="submission" date="2016-10" db="EMBL/GenBank/DDBJ databases">
        <authorList>
            <person name="de Groot N.N."/>
        </authorList>
    </citation>
    <scope>NUCLEOTIDE SEQUENCE [LARGE SCALE GENOMIC DNA]</scope>
    <source>
        <strain evidence="9 10">DSM 15269</strain>
    </source>
</reference>
<dbReference type="Gene3D" id="3.30.470.20">
    <property type="entry name" value="ATP-grasp fold, B domain"/>
    <property type="match status" value="1"/>
</dbReference>
<dbReference type="NCBIfam" id="NF004230">
    <property type="entry name" value="PRK05678.1"/>
    <property type="match status" value="1"/>
</dbReference>
<dbReference type="SUPFAM" id="SSF51735">
    <property type="entry name" value="NAD(P)-binding Rossmann-fold domains"/>
    <property type="match status" value="1"/>
</dbReference>
<dbReference type="SMART" id="SM00881">
    <property type="entry name" value="CoA_binding"/>
    <property type="match status" value="1"/>
</dbReference>
<comment type="catalytic activity">
    <reaction evidence="7">
        <text>succinate + ATP + CoA = succinyl-CoA + ADP + phosphate</text>
        <dbReference type="Rhea" id="RHEA:17661"/>
        <dbReference type="ChEBI" id="CHEBI:30031"/>
        <dbReference type="ChEBI" id="CHEBI:30616"/>
        <dbReference type="ChEBI" id="CHEBI:43474"/>
        <dbReference type="ChEBI" id="CHEBI:57287"/>
        <dbReference type="ChEBI" id="CHEBI:57292"/>
        <dbReference type="ChEBI" id="CHEBI:456216"/>
        <dbReference type="EC" id="6.2.1.5"/>
    </reaction>
</comment>
<evidence type="ECO:0000256" key="4">
    <source>
        <dbReference type="ARBA" id="ARBA00060724"/>
    </source>
</evidence>
<dbReference type="InterPro" id="IPR003781">
    <property type="entry name" value="CoA-bd"/>
</dbReference>
<dbReference type="Gene3D" id="3.40.50.261">
    <property type="entry name" value="Succinyl-CoA synthetase domains"/>
    <property type="match status" value="2"/>
</dbReference>
<evidence type="ECO:0000259" key="8">
    <source>
        <dbReference type="PROSITE" id="PS50975"/>
    </source>
</evidence>
<evidence type="ECO:0000256" key="6">
    <source>
        <dbReference type="RuleBase" id="RU000677"/>
    </source>
</evidence>
<dbReference type="PROSITE" id="PS01216">
    <property type="entry name" value="SUCCINYL_COA_LIG_1"/>
    <property type="match status" value="1"/>
</dbReference>
<dbReference type="PANTHER" id="PTHR11117:SF2">
    <property type="entry name" value="SUCCINATE--COA LIGASE [ADP_GDP-FORMING] SUBUNIT ALPHA, MITOCHONDRIAL"/>
    <property type="match status" value="1"/>
</dbReference>
<comment type="similarity">
    <text evidence="4 6">Belongs to the succinate/malate CoA ligase alpha subunit family.</text>
</comment>
<dbReference type="UniPathway" id="UPA00223">
    <property type="reaction ID" value="UER00999"/>
</dbReference>
<dbReference type="InterPro" id="IPR005810">
    <property type="entry name" value="CoA_lig_alpha"/>
</dbReference>
<evidence type="ECO:0000313" key="9">
    <source>
        <dbReference type="EMBL" id="SDN27021.1"/>
    </source>
</evidence>
<dbReference type="STRING" id="206665.SAMN04488516_101238"/>
<name>A0A1H0A1H4_9BACT</name>
<dbReference type="InterPro" id="IPR013815">
    <property type="entry name" value="ATP_grasp_subdomain_1"/>
</dbReference>
<dbReference type="NCBIfam" id="TIGR01019">
    <property type="entry name" value="sucCoAalpha"/>
    <property type="match status" value="1"/>
</dbReference>
<dbReference type="Pfam" id="PF00549">
    <property type="entry name" value="Ligase_CoA"/>
    <property type="match status" value="2"/>
</dbReference>